<name>A0A7X0CDX3_9ACTN</name>
<gene>
    <name evidence="3" type="ORF">FHU36_008152</name>
</gene>
<accession>A0A7X0CDX3</accession>
<dbReference type="AlphaFoldDB" id="A0A7X0CDX3"/>
<feature type="region of interest" description="Disordered" evidence="1">
    <location>
        <begin position="34"/>
        <end position="76"/>
    </location>
</feature>
<comment type="caution">
    <text evidence="3">The sequence shown here is derived from an EMBL/GenBank/DDBJ whole genome shotgun (WGS) entry which is preliminary data.</text>
</comment>
<feature type="domain" description="SCP" evidence="2">
    <location>
        <begin position="209"/>
        <end position="321"/>
    </location>
</feature>
<feature type="region of interest" description="Disordered" evidence="1">
    <location>
        <begin position="168"/>
        <end position="202"/>
    </location>
</feature>
<dbReference type="Proteomes" id="UP000583800">
    <property type="component" value="Unassembled WGS sequence"/>
</dbReference>
<feature type="compositionally biased region" description="Low complexity" evidence="1">
    <location>
        <begin position="35"/>
        <end position="56"/>
    </location>
</feature>
<sequence>MRRRLQVLACLGGLTAVGLISTPAWVPPALKAPADEAPSATGAAAGGAALPSDARATGPSEARAGAGASDTRDGAATTTRQACRVAAARPVIAKGTIRAAASRTGCADSTRLRVRLTKVLPGPDRTLKSGSRLVTNGKIVAGVRCIRTPAHYYVTAIDVDGAVTTKSRPVKLSCEPPSPPKNTATRSDPTPSPSTASTGASSLEEAVVKLTNQARATNGCRPLVHDPKLRTAAERHSADMAARGFFDHDSPDGRDPGDRVRASGFAPTSTWGENIAMGQRTAAQVVQGWLDSPGHRANIMNCAFTHIGVGHAAKGSHWTQVFAAH</sequence>
<proteinExistence type="predicted"/>
<evidence type="ECO:0000313" key="3">
    <source>
        <dbReference type="EMBL" id="MBB6351569.1"/>
    </source>
</evidence>
<evidence type="ECO:0000259" key="2">
    <source>
        <dbReference type="Pfam" id="PF00188"/>
    </source>
</evidence>
<protein>
    <submittedName>
        <fullName evidence="3">Uncharacterized protein YkwD</fullName>
    </submittedName>
</protein>
<evidence type="ECO:0000313" key="4">
    <source>
        <dbReference type="Proteomes" id="UP000583800"/>
    </source>
</evidence>
<dbReference type="Pfam" id="PF00188">
    <property type="entry name" value="CAP"/>
    <property type="match status" value="1"/>
</dbReference>
<dbReference type="PANTHER" id="PTHR31157">
    <property type="entry name" value="SCP DOMAIN-CONTAINING PROTEIN"/>
    <property type="match status" value="1"/>
</dbReference>
<reference evidence="3 4" key="1">
    <citation type="submission" date="2020-08" db="EMBL/GenBank/DDBJ databases">
        <title>Sequencing the genomes of 1000 actinobacteria strains.</title>
        <authorList>
            <person name="Klenk H.-P."/>
        </authorList>
    </citation>
    <scope>NUCLEOTIDE SEQUENCE [LARGE SCALE GENOMIC DNA]</scope>
    <source>
        <strain evidence="3 4">DSM 45913</strain>
    </source>
</reference>
<dbReference type="RefSeq" id="WP_185089301.1">
    <property type="nucleotide sequence ID" value="NZ_JACHJB010000004.1"/>
</dbReference>
<dbReference type="InterPro" id="IPR014044">
    <property type="entry name" value="CAP_dom"/>
</dbReference>
<dbReference type="Gene3D" id="3.40.33.10">
    <property type="entry name" value="CAP"/>
    <property type="match status" value="1"/>
</dbReference>
<dbReference type="PANTHER" id="PTHR31157:SF1">
    <property type="entry name" value="SCP DOMAIN-CONTAINING PROTEIN"/>
    <property type="match status" value="1"/>
</dbReference>
<organism evidence="3 4">
    <name type="scientific">Nonomuraea muscovyensis</name>
    <dbReference type="NCBI Taxonomy" id="1124761"/>
    <lineage>
        <taxon>Bacteria</taxon>
        <taxon>Bacillati</taxon>
        <taxon>Actinomycetota</taxon>
        <taxon>Actinomycetes</taxon>
        <taxon>Streptosporangiales</taxon>
        <taxon>Streptosporangiaceae</taxon>
        <taxon>Nonomuraea</taxon>
    </lineage>
</organism>
<feature type="compositionally biased region" description="Low complexity" evidence="1">
    <location>
        <begin position="183"/>
        <end position="202"/>
    </location>
</feature>
<dbReference type="SUPFAM" id="SSF55797">
    <property type="entry name" value="PR-1-like"/>
    <property type="match status" value="1"/>
</dbReference>
<keyword evidence="4" id="KW-1185">Reference proteome</keyword>
<evidence type="ECO:0000256" key="1">
    <source>
        <dbReference type="SAM" id="MobiDB-lite"/>
    </source>
</evidence>
<dbReference type="EMBL" id="JACHJB010000004">
    <property type="protein sequence ID" value="MBB6351569.1"/>
    <property type="molecule type" value="Genomic_DNA"/>
</dbReference>
<dbReference type="InterPro" id="IPR035940">
    <property type="entry name" value="CAP_sf"/>
</dbReference>
<dbReference type="CDD" id="cd05379">
    <property type="entry name" value="CAP_bacterial"/>
    <property type="match status" value="1"/>
</dbReference>